<comment type="similarity">
    <text evidence="2">Belongs to the GAPVD1 family.</text>
</comment>
<keyword evidence="12" id="KW-1185">Reference proteome</keyword>
<comment type="subcellular location">
    <subcellularLocation>
        <location evidence="1">Membrane</location>
        <topology evidence="1">Peripheral membrane protein</topology>
    </subcellularLocation>
</comment>
<evidence type="ECO:0000256" key="5">
    <source>
        <dbReference type="ARBA" id="ARBA00022658"/>
    </source>
</evidence>
<proteinExistence type="inferred from homology"/>
<feature type="compositionally biased region" description="Low complexity" evidence="7">
    <location>
        <begin position="738"/>
        <end position="761"/>
    </location>
</feature>
<dbReference type="GO" id="GO:0031267">
    <property type="term" value="F:small GTPase binding"/>
    <property type="evidence" value="ECO:0007669"/>
    <property type="project" value="TreeGrafter"/>
</dbReference>
<evidence type="ECO:0000256" key="3">
    <source>
        <dbReference type="ARBA" id="ARBA00022468"/>
    </source>
</evidence>
<evidence type="ECO:0000259" key="8">
    <source>
        <dbReference type="PROSITE" id="PS50018"/>
    </source>
</evidence>
<feature type="domain" description="Ras-GAP" evidence="8">
    <location>
        <begin position="210"/>
        <end position="420"/>
    </location>
</feature>
<dbReference type="SUPFAM" id="SSF109993">
    <property type="entry name" value="VPS9 domain"/>
    <property type="match status" value="1"/>
</dbReference>
<dbReference type="SUPFAM" id="SSF48350">
    <property type="entry name" value="GTPase activation domain, GAP"/>
    <property type="match status" value="1"/>
</dbReference>
<dbReference type="GO" id="GO:0005096">
    <property type="term" value="F:GTPase activator activity"/>
    <property type="evidence" value="ECO:0007669"/>
    <property type="project" value="UniProtKB-KW"/>
</dbReference>
<accession>A0A813UIM6</accession>
<dbReference type="Proteomes" id="UP000663829">
    <property type="component" value="Unassembled WGS sequence"/>
</dbReference>
<sequence>EDPAGPHYVVSNGAEIDGLPRGSRANPPSSLEDLPHSHGDPLESGLPGNFSDILVYTNDLDMSSSDEILELVKKLKRESSFVNAEKKQLIELFSQILKLAERLSQTTWIAQQQRLVLTSLIYTNRVGDLQILPQTCCQRLQLLEQSKFIDSYRYFHYNHSDHYIKFLNYLRQSPHLLAICLTIIERIDSSLMNQIIPILMCSLYGQCIYLQDEYSVLNILKSLCDIQLKNENNPRITVQRSSSAFKLVFDSFLTSLQSSKIFLTASLHEPIMQLVMQDDWYYDINPDISMNRFSKQERLRRFGQPGTRDYLDKVQKYRDLIVHKLYSFTSAFIDSIKNSMFYFPVSLSCIISQICTILSQTGDISTKEIRSLCCDIIMTLFIGPAICEPEKHGIIADVPISSVARHNLNQIGIILQTLAMANDVENKAKDLYSKFKESDNSNTNCVSSILDNLIDSSANVAFSIRSVTSSTSSSSQSVSRSVLLITQKQLQQLVKRCVLFARRASAEMNQTQHSELKQQLETYLKELVPLEECVKSEYMNYQQSNNDQQIVTSTIASDQQSHTIHHNNHHHHKHHKIKITGKDNINSANNSSKHSERLSHDSLLSQEAFLQTEQVIVFTIDSNETECPGMLSEEKILLENETKLIKSSNTTLEYDPSATEKRLRFLLKDNNSVGNISDNLEGLEGISEGAPSTGNLSVTSSCDDLDKAQNEMETDAIFDNVSVSGRATPNLSGRDTPSSHISLDSSQQQQQQQNSNISQDSVTSNSNLLSHHTQSGSPSTISNSQNTNALNQQHSIPRGPTAIPVTVEKPFRQDVPEKFHNFDLPQQNDVDETRSTLSDNWSMVPGLSEYGDPQEQISRLNEIIEELPIAQELIFPESNAMSCNAIKPVDQQSDCWSTEAFASDSETHSEDGHQQQTSLSKINLSSSTMNDSIGDANSSQIVDDTIIVHTKHQQDPQTKTATITTVTITKRTTTTAPTHSMRTNSIADPVDIMLMKSSLESISSATDSGILDSTKTSLLSPSISATPTTILKPTTIENKQKLINVQLSTSLNNLVSFDQNQNNIIANPMMLTTNIETPTYEHSISSSSSSSLSQFFGQTQLTSPTIEKKESMASAATMSNHISNSQGKQTSSKSNEKSRSSNLSNTFRRFGGRFNSKSRDRDRSGVIILADDQQLTQTQQSEGNISADDILSKYATNKSQQQPNSMNSTTTTVKLNGNTDDYVMEKRDTITNELTNETIDTSSYYDPSNFDTCKAFIDAKKKLRYILSLVDIDCCSFSSYMTTSIVARRNSSASSSSLSMNGSKQNNLVLFLRSQLYEAISMQDRDLQSQLYETLRFVQQFSEIECKEILRSMGDDYRSRTVYIAYLVKNIENLLNSTQHQEKLLLRVQRDQDLCKQHIINYLAKLYLDSDVRERRLLEFIEQFQHLSIGHEKMHLVELFLDKCNRDLLSDINWRTASPEQIQMSHIAIERMVMSNIYTQALYPNGQVDVQRDQVFSSHITRLAEQIGPNHQKLRIQKIFQRECPWPSAQAELILINAYKTPRDKVGCVQRCIRIIQNLIRLSSNSAASADDTIPILIFVIIKANPPNLLSNLQYVQDLYSSRLTNEESYYWTMFVSAVRFICELIN</sequence>
<dbReference type="OrthoDB" id="10264848at2759"/>
<dbReference type="PANTHER" id="PTHR23101">
    <property type="entry name" value="RAB GDP/GTP EXCHANGE FACTOR"/>
    <property type="match status" value="1"/>
</dbReference>
<feature type="compositionally biased region" description="Polar residues" evidence="7">
    <location>
        <begin position="1114"/>
        <end position="1130"/>
    </location>
</feature>
<evidence type="ECO:0000256" key="2">
    <source>
        <dbReference type="ARBA" id="ARBA00008489"/>
    </source>
</evidence>
<evidence type="ECO:0000313" key="11">
    <source>
        <dbReference type="EMBL" id="CAF3615151.1"/>
    </source>
</evidence>
<dbReference type="PROSITE" id="PS51205">
    <property type="entry name" value="VPS9"/>
    <property type="match status" value="1"/>
</dbReference>
<dbReference type="SMART" id="SM00167">
    <property type="entry name" value="VPS9"/>
    <property type="match status" value="1"/>
</dbReference>
<evidence type="ECO:0000256" key="1">
    <source>
        <dbReference type="ARBA" id="ARBA00004170"/>
    </source>
</evidence>
<dbReference type="GO" id="GO:0006897">
    <property type="term" value="P:endocytosis"/>
    <property type="evidence" value="ECO:0007669"/>
    <property type="project" value="UniProtKB-KW"/>
</dbReference>
<gene>
    <name evidence="10" type="ORF">GPM918_LOCUS4912</name>
    <name evidence="11" type="ORF">SRO942_LOCUS4913</name>
</gene>
<comment type="caution">
    <text evidence="10">The sequence shown here is derived from an EMBL/GenBank/DDBJ whole genome shotgun (WGS) entry which is preliminary data.</text>
</comment>
<dbReference type="PANTHER" id="PTHR23101:SF25">
    <property type="entry name" value="GTPASE-ACTIVATING PROTEIN AND VPS9 DOMAIN-CONTAINING PROTEIN 1"/>
    <property type="match status" value="1"/>
</dbReference>
<dbReference type="GO" id="GO:0005829">
    <property type="term" value="C:cytosol"/>
    <property type="evidence" value="ECO:0007669"/>
    <property type="project" value="TreeGrafter"/>
</dbReference>
<dbReference type="InterPro" id="IPR041545">
    <property type="entry name" value="DUF5601"/>
</dbReference>
<dbReference type="GO" id="GO:0005085">
    <property type="term" value="F:guanyl-nucleotide exchange factor activity"/>
    <property type="evidence" value="ECO:0007669"/>
    <property type="project" value="UniProtKB-KW"/>
</dbReference>
<protein>
    <submittedName>
        <fullName evidence="10">Uncharacterized protein</fullName>
    </submittedName>
</protein>
<evidence type="ECO:0000256" key="4">
    <source>
        <dbReference type="ARBA" id="ARBA00022583"/>
    </source>
</evidence>
<dbReference type="InterPro" id="IPR001936">
    <property type="entry name" value="RasGAP_dom"/>
</dbReference>
<dbReference type="FunFam" id="1.20.1050.80:FF:000001">
    <property type="entry name" value="GTPase-activating protein and VPS9 domain-containing protein 1 isoform X1"/>
    <property type="match status" value="1"/>
</dbReference>
<dbReference type="InterPro" id="IPR045046">
    <property type="entry name" value="Vps9-like"/>
</dbReference>
<reference evidence="10" key="1">
    <citation type="submission" date="2021-02" db="EMBL/GenBank/DDBJ databases">
        <authorList>
            <person name="Nowell W R."/>
        </authorList>
    </citation>
    <scope>NUCLEOTIDE SEQUENCE</scope>
</reference>
<name>A0A813UIM6_9BILA</name>
<organism evidence="10 12">
    <name type="scientific">Didymodactylos carnosus</name>
    <dbReference type="NCBI Taxonomy" id="1234261"/>
    <lineage>
        <taxon>Eukaryota</taxon>
        <taxon>Metazoa</taxon>
        <taxon>Spiralia</taxon>
        <taxon>Gnathifera</taxon>
        <taxon>Rotifera</taxon>
        <taxon>Eurotatoria</taxon>
        <taxon>Bdelloidea</taxon>
        <taxon>Philodinida</taxon>
        <taxon>Philodinidae</taxon>
        <taxon>Didymodactylos</taxon>
    </lineage>
</organism>
<dbReference type="GO" id="GO:0030139">
    <property type="term" value="C:endocytic vesicle"/>
    <property type="evidence" value="ECO:0007669"/>
    <property type="project" value="TreeGrafter"/>
</dbReference>
<dbReference type="EMBL" id="CAJNOQ010000689">
    <property type="protein sequence ID" value="CAF0828207.1"/>
    <property type="molecule type" value="Genomic_DNA"/>
</dbReference>
<dbReference type="InterPro" id="IPR008936">
    <property type="entry name" value="Rho_GTPase_activation_prot"/>
</dbReference>
<keyword evidence="6" id="KW-0472">Membrane</keyword>
<dbReference type="PROSITE" id="PS50018">
    <property type="entry name" value="RAS_GTPASE_ACTIV_2"/>
    <property type="match status" value="1"/>
</dbReference>
<feature type="domain" description="VPS9" evidence="9">
    <location>
        <begin position="1490"/>
        <end position="1627"/>
    </location>
</feature>
<dbReference type="Gene3D" id="1.20.1050.80">
    <property type="entry name" value="VPS9 domain"/>
    <property type="match status" value="1"/>
</dbReference>
<feature type="region of interest" description="Disordered" evidence="7">
    <location>
        <begin position="716"/>
        <end position="802"/>
    </location>
</feature>
<feature type="compositionally biased region" description="Polar residues" evidence="7">
    <location>
        <begin position="721"/>
        <end position="736"/>
    </location>
</feature>
<evidence type="ECO:0000259" key="9">
    <source>
        <dbReference type="PROSITE" id="PS51205"/>
    </source>
</evidence>
<dbReference type="Proteomes" id="UP000681722">
    <property type="component" value="Unassembled WGS sequence"/>
</dbReference>
<dbReference type="Pfam" id="PF18151">
    <property type="entry name" value="DUF5601"/>
    <property type="match status" value="1"/>
</dbReference>
<dbReference type="InterPro" id="IPR003123">
    <property type="entry name" value="VPS9"/>
</dbReference>
<keyword evidence="4" id="KW-0254">Endocytosis</keyword>
<feature type="region of interest" description="Disordered" evidence="7">
    <location>
        <begin position="1103"/>
        <end position="1161"/>
    </location>
</feature>
<dbReference type="GO" id="GO:0016020">
    <property type="term" value="C:membrane"/>
    <property type="evidence" value="ECO:0007669"/>
    <property type="project" value="UniProtKB-SubCell"/>
</dbReference>
<evidence type="ECO:0000256" key="7">
    <source>
        <dbReference type="SAM" id="MobiDB-lite"/>
    </source>
</evidence>
<dbReference type="InterPro" id="IPR037191">
    <property type="entry name" value="VPS9_dom_sf"/>
</dbReference>
<dbReference type="Gene3D" id="1.10.506.10">
    <property type="entry name" value="GTPase Activation - p120gap, domain 1"/>
    <property type="match status" value="1"/>
</dbReference>
<evidence type="ECO:0000256" key="6">
    <source>
        <dbReference type="ARBA" id="ARBA00023136"/>
    </source>
</evidence>
<dbReference type="Pfam" id="PF02204">
    <property type="entry name" value="VPS9"/>
    <property type="match status" value="1"/>
</dbReference>
<dbReference type="EMBL" id="CAJOBC010000689">
    <property type="protein sequence ID" value="CAF3615151.1"/>
    <property type="molecule type" value="Genomic_DNA"/>
</dbReference>
<evidence type="ECO:0000313" key="10">
    <source>
        <dbReference type="EMBL" id="CAF0828207.1"/>
    </source>
</evidence>
<keyword evidence="3" id="KW-0343">GTPase activation</keyword>
<feature type="compositionally biased region" description="Polar residues" evidence="7">
    <location>
        <begin position="762"/>
        <end position="795"/>
    </location>
</feature>
<dbReference type="GO" id="GO:0051049">
    <property type="term" value="P:regulation of transport"/>
    <property type="evidence" value="ECO:0007669"/>
    <property type="project" value="UniProtKB-ARBA"/>
</dbReference>
<feature type="region of interest" description="Disordered" evidence="7">
    <location>
        <begin position="1"/>
        <end position="42"/>
    </location>
</feature>
<feature type="non-terminal residue" evidence="10">
    <location>
        <position position="1627"/>
    </location>
</feature>
<evidence type="ECO:0000313" key="12">
    <source>
        <dbReference type="Proteomes" id="UP000663829"/>
    </source>
</evidence>
<keyword evidence="5" id="KW-0344">Guanine-nucleotide releasing factor</keyword>